<proteinExistence type="predicted"/>
<keyword evidence="1" id="KW-0812">Transmembrane</keyword>
<keyword evidence="4" id="KW-1185">Reference proteome</keyword>
<dbReference type="EMBL" id="JARTFS010000002">
    <property type="protein sequence ID" value="MED4400251.1"/>
    <property type="molecule type" value="Genomic_DNA"/>
</dbReference>
<sequence>MSFRSKKDATYLGIIGFIILIAFSGLIMPILIGASRNTVVPVLIFVVTIGFLLWFIFSMKYTLLDDHLLVESVFLRKRIPYKDITGIRRINSIGEMLTGYQLLTSKKSLEISYKTGMIGNIKISPDKEEEFLTNLQKNCSNLSIK</sequence>
<comment type="caution">
    <text evidence="3">The sequence shown here is derived from an EMBL/GenBank/DDBJ whole genome shotgun (WGS) entry which is preliminary data.</text>
</comment>
<dbReference type="Pfam" id="PF06713">
    <property type="entry name" value="bPH_4"/>
    <property type="match status" value="1"/>
</dbReference>
<organism evidence="3 4">
    <name type="scientific">Metabacillus fastidiosus</name>
    <dbReference type="NCBI Taxonomy" id="1458"/>
    <lineage>
        <taxon>Bacteria</taxon>
        <taxon>Bacillati</taxon>
        <taxon>Bacillota</taxon>
        <taxon>Bacilli</taxon>
        <taxon>Bacillales</taxon>
        <taxon>Bacillaceae</taxon>
        <taxon>Metabacillus</taxon>
    </lineage>
</organism>
<keyword evidence="1" id="KW-1133">Transmembrane helix</keyword>
<evidence type="ECO:0000259" key="2">
    <source>
        <dbReference type="Pfam" id="PF06713"/>
    </source>
</evidence>
<accession>A0ABU6NSY1</accession>
<feature type="transmembrane region" description="Helical" evidence="1">
    <location>
        <begin position="38"/>
        <end position="57"/>
    </location>
</feature>
<protein>
    <submittedName>
        <fullName evidence="3">PH domain-containing protein</fullName>
    </submittedName>
</protein>
<reference evidence="3 4" key="1">
    <citation type="submission" date="2023-03" db="EMBL/GenBank/DDBJ databases">
        <title>Bacillus Genome Sequencing.</title>
        <authorList>
            <person name="Dunlap C."/>
        </authorList>
    </citation>
    <scope>NUCLEOTIDE SEQUENCE [LARGE SCALE GENOMIC DNA]</scope>
    <source>
        <strain evidence="3 4">NRS-1717</strain>
    </source>
</reference>
<keyword evidence="1" id="KW-0472">Membrane</keyword>
<evidence type="ECO:0000313" key="4">
    <source>
        <dbReference type="Proteomes" id="UP001342826"/>
    </source>
</evidence>
<dbReference type="Proteomes" id="UP001342826">
    <property type="component" value="Unassembled WGS sequence"/>
</dbReference>
<name>A0ABU6NSY1_9BACI</name>
<evidence type="ECO:0000256" key="1">
    <source>
        <dbReference type="SAM" id="Phobius"/>
    </source>
</evidence>
<evidence type="ECO:0000313" key="3">
    <source>
        <dbReference type="EMBL" id="MED4400251.1"/>
    </source>
</evidence>
<dbReference type="RefSeq" id="WP_328014833.1">
    <property type="nucleotide sequence ID" value="NZ_JARTFS010000002.1"/>
</dbReference>
<dbReference type="InterPro" id="IPR009589">
    <property type="entry name" value="PH_YyaB-like"/>
</dbReference>
<gene>
    <name evidence="3" type="ORF">P9271_02620</name>
</gene>
<feature type="transmembrane region" description="Helical" evidence="1">
    <location>
        <begin position="12"/>
        <end position="32"/>
    </location>
</feature>
<feature type="domain" description="Uncharacterized protein YyaB-like PH" evidence="2">
    <location>
        <begin position="59"/>
        <end position="139"/>
    </location>
</feature>